<evidence type="ECO:0000313" key="2">
    <source>
        <dbReference type="EMBL" id="SDX56759.1"/>
    </source>
</evidence>
<dbReference type="Proteomes" id="UP000199529">
    <property type="component" value="Unassembled WGS sequence"/>
</dbReference>
<feature type="domain" description="Mycothiol-dependent maleylpyruvate isomerase metal-binding" evidence="1">
    <location>
        <begin position="16"/>
        <end position="134"/>
    </location>
</feature>
<dbReference type="InterPro" id="IPR017517">
    <property type="entry name" value="Maleyloyr_isom"/>
</dbReference>
<dbReference type="InterPro" id="IPR017520">
    <property type="entry name" value="CHP03086"/>
</dbReference>
<gene>
    <name evidence="2" type="ORF">SAMN05216215_1012126</name>
</gene>
<protein>
    <submittedName>
        <fullName evidence="2">TIGR03086 family protein</fullName>
    </submittedName>
</protein>
<dbReference type="AlphaFoldDB" id="A0A1H3CTL8"/>
<dbReference type="Pfam" id="PF11716">
    <property type="entry name" value="MDMPI_N"/>
    <property type="match status" value="1"/>
</dbReference>
<organism evidence="2 3">
    <name type="scientific">Saccharopolyspora shandongensis</name>
    <dbReference type="NCBI Taxonomy" id="418495"/>
    <lineage>
        <taxon>Bacteria</taxon>
        <taxon>Bacillati</taxon>
        <taxon>Actinomycetota</taxon>
        <taxon>Actinomycetes</taxon>
        <taxon>Pseudonocardiales</taxon>
        <taxon>Pseudonocardiaceae</taxon>
        <taxon>Saccharopolyspora</taxon>
    </lineage>
</organism>
<name>A0A1H3CTL8_9PSEU</name>
<dbReference type="STRING" id="418495.SAMN05216215_1012126"/>
<sequence>MINFLDGVVDRFVLSSAEFERTLRSVQPEQWSLPTPCTEWNVRQLVNHMTRGNLNYVSLLSGGTSAEFLRMRDVDALGTDPVGAYARSAQACGEAFGRPGALRQVLDYPLGQVTGQQALAVRTTDATIHTWDLAQALGVDDDLNPDLVGWINDHLEEIYAGLAETPVAIETTHRFFAAPEGALTQGASKQDRLLHRLGRKPQRDR</sequence>
<dbReference type="EMBL" id="FNOK01000012">
    <property type="protein sequence ID" value="SDX56759.1"/>
    <property type="molecule type" value="Genomic_DNA"/>
</dbReference>
<proteinExistence type="predicted"/>
<reference evidence="3" key="1">
    <citation type="submission" date="2016-10" db="EMBL/GenBank/DDBJ databases">
        <authorList>
            <person name="Varghese N."/>
            <person name="Submissions S."/>
        </authorList>
    </citation>
    <scope>NUCLEOTIDE SEQUENCE [LARGE SCALE GENOMIC DNA]</scope>
    <source>
        <strain evidence="3">CGMCC 4.3530</strain>
    </source>
</reference>
<accession>A0A1H3CTL8</accession>
<dbReference type="Gene3D" id="1.20.120.450">
    <property type="entry name" value="dinb family like domain"/>
    <property type="match status" value="1"/>
</dbReference>
<dbReference type="NCBIfam" id="TIGR03086">
    <property type="entry name" value="TIGR03086 family metal-binding protein"/>
    <property type="match status" value="1"/>
</dbReference>
<evidence type="ECO:0000259" key="1">
    <source>
        <dbReference type="Pfam" id="PF11716"/>
    </source>
</evidence>
<dbReference type="InterPro" id="IPR024344">
    <property type="entry name" value="MDMPI_metal-binding"/>
</dbReference>
<evidence type="ECO:0000313" key="3">
    <source>
        <dbReference type="Proteomes" id="UP000199529"/>
    </source>
</evidence>
<dbReference type="GO" id="GO:0046872">
    <property type="term" value="F:metal ion binding"/>
    <property type="evidence" value="ECO:0007669"/>
    <property type="project" value="InterPro"/>
</dbReference>
<dbReference type="OrthoDB" id="5185819at2"/>
<dbReference type="NCBIfam" id="TIGR03083">
    <property type="entry name" value="maleylpyruvate isomerase family mycothiol-dependent enzyme"/>
    <property type="match status" value="1"/>
</dbReference>
<dbReference type="InterPro" id="IPR034660">
    <property type="entry name" value="DinB/YfiT-like"/>
</dbReference>
<keyword evidence="3" id="KW-1185">Reference proteome</keyword>
<dbReference type="SUPFAM" id="SSF109854">
    <property type="entry name" value="DinB/YfiT-like putative metalloenzymes"/>
    <property type="match status" value="1"/>
</dbReference>